<evidence type="ECO:0000256" key="1">
    <source>
        <dbReference type="SAM" id="MobiDB-lite"/>
    </source>
</evidence>
<feature type="transmembrane region" description="Helical" evidence="2">
    <location>
        <begin position="189"/>
        <end position="210"/>
    </location>
</feature>
<feature type="region of interest" description="Disordered" evidence="1">
    <location>
        <begin position="45"/>
        <end position="64"/>
    </location>
</feature>
<keyword evidence="2" id="KW-0472">Membrane</keyword>
<evidence type="ECO:0000313" key="4">
    <source>
        <dbReference type="Proteomes" id="UP000054097"/>
    </source>
</evidence>
<dbReference type="Proteomes" id="UP000054097">
    <property type="component" value="Unassembled WGS sequence"/>
</dbReference>
<name>A0A0C3ANG3_SERVB</name>
<dbReference type="OrthoDB" id="391988at2759"/>
<proteinExistence type="predicted"/>
<sequence>MFEARPFDTQTREWKQSHDGIEIAFNRPQDASPPQSDDVELEVPITSTSQGSPGINAETHGDNSGLVSTTDDIARICPRLCVTTPAFGRHVFDTNAERLLKLKKDGGLGEEYWAALASSANFLGKSLAKCLDEIHLDMVAIWNFKDPSGNLRSKEFKALMWNMVTDVLPGALLTHHINSGAFRMRKTLMLFMAYTVDFTLVMWHIFVLVGSEDLVISRRMIKLAYTAYNNSDLKTKAHLMINYHAKDTNPITRGARDTTVDKIDEIINLFRMDLADLSHLQVHSGEFQVPEQNEPW</sequence>
<evidence type="ECO:0000256" key="2">
    <source>
        <dbReference type="SAM" id="Phobius"/>
    </source>
</evidence>
<dbReference type="EMBL" id="KN824406">
    <property type="protein sequence ID" value="KIM20816.1"/>
    <property type="molecule type" value="Genomic_DNA"/>
</dbReference>
<accession>A0A0C3ANG3</accession>
<keyword evidence="2" id="KW-0812">Transmembrane</keyword>
<reference evidence="3 4" key="1">
    <citation type="submission" date="2014-04" db="EMBL/GenBank/DDBJ databases">
        <authorList>
            <consortium name="DOE Joint Genome Institute"/>
            <person name="Kuo A."/>
            <person name="Zuccaro A."/>
            <person name="Kohler A."/>
            <person name="Nagy L.G."/>
            <person name="Floudas D."/>
            <person name="Copeland A."/>
            <person name="Barry K.W."/>
            <person name="Cichocki N."/>
            <person name="Veneault-Fourrey C."/>
            <person name="LaButti K."/>
            <person name="Lindquist E.A."/>
            <person name="Lipzen A."/>
            <person name="Lundell T."/>
            <person name="Morin E."/>
            <person name="Murat C."/>
            <person name="Sun H."/>
            <person name="Tunlid A."/>
            <person name="Henrissat B."/>
            <person name="Grigoriev I.V."/>
            <person name="Hibbett D.S."/>
            <person name="Martin F."/>
            <person name="Nordberg H.P."/>
            <person name="Cantor M.N."/>
            <person name="Hua S.X."/>
        </authorList>
    </citation>
    <scope>NUCLEOTIDE SEQUENCE [LARGE SCALE GENOMIC DNA]</scope>
    <source>
        <strain evidence="3 4">MAFF 305830</strain>
    </source>
</reference>
<protein>
    <submittedName>
        <fullName evidence="3">Uncharacterized protein</fullName>
    </submittedName>
</protein>
<keyword evidence="2" id="KW-1133">Transmembrane helix</keyword>
<keyword evidence="4" id="KW-1185">Reference proteome</keyword>
<dbReference type="HOGENOM" id="CLU_940623_0_0_1"/>
<reference evidence="4" key="2">
    <citation type="submission" date="2015-01" db="EMBL/GenBank/DDBJ databases">
        <title>Evolutionary Origins and Diversification of the Mycorrhizal Mutualists.</title>
        <authorList>
            <consortium name="DOE Joint Genome Institute"/>
            <consortium name="Mycorrhizal Genomics Consortium"/>
            <person name="Kohler A."/>
            <person name="Kuo A."/>
            <person name="Nagy L.G."/>
            <person name="Floudas D."/>
            <person name="Copeland A."/>
            <person name="Barry K.W."/>
            <person name="Cichocki N."/>
            <person name="Veneault-Fourrey C."/>
            <person name="LaButti K."/>
            <person name="Lindquist E.A."/>
            <person name="Lipzen A."/>
            <person name="Lundell T."/>
            <person name="Morin E."/>
            <person name="Murat C."/>
            <person name="Riley R."/>
            <person name="Ohm R."/>
            <person name="Sun H."/>
            <person name="Tunlid A."/>
            <person name="Henrissat B."/>
            <person name="Grigoriev I.V."/>
            <person name="Hibbett D.S."/>
            <person name="Martin F."/>
        </authorList>
    </citation>
    <scope>NUCLEOTIDE SEQUENCE [LARGE SCALE GENOMIC DNA]</scope>
    <source>
        <strain evidence="4">MAFF 305830</strain>
    </source>
</reference>
<gene>
    <name evidence="3" type="ORF">M408DRAFT_306341</name>
</gene>
<dbReference type="AlphaFoldDB" id="A0A0C3ANG3"/>
<evidence type="ECO:0000313" key="3">
    <source>
        <dbReference type="EMBL" id="KIM20816.1"/>
    </source>
</evidence>
<organism evidence="3 4">
    <name type="scientific">Serendipita vermifera MAFF 305830</name>
    <dbReference type="NCBI Taxonomy" id="933852"/>
    <lineage>
        <taxon>Eukaryota</taxon>
        <taxon>Fungi</taxon>
        <taxon>Dikarya</taxon>
        <taxon>Basidiomycota</taxon>
        <taxon>Agaricomycotina</taxon>
        <taxon>Agaricomycetes</taxon>
        <taxon>Sebacinales</taxon>
        <taxon>Serendipitaceae</taxon>
        <taxon>Serendipita</taxon>
    </lineage>
</organism>